<evidence type="ECO:0000256" key="1">
    <source>
        <dbReference type="ARBA" id="ARBA00006484"/>
    </source>
</evidence>
<name>A0A224XPV6_9HEMI</name>
<dbReference type="PANTHER" id="PTHR43115:SF4">
    <property type="entry name" value="DEHYDROGENASE_REDUCTASE SDR FAMILY MEMBER 11"/>
    <property type="match status" value="1"/>
</dbReference>
<dbReference type="SUPFAM" id="SSF51735">
    <property type="entry name" value="NAD(P)-binding Rossmann-fold domains"/>
    <property type="match status" value="1"/>
</dbReference>
<dbReference type="EMBL" id="GFTR01001901">
    <property type="protein sequence ID" value="JAW14525.1"/>
    <property type="molecule type" value="Transcribed_RNA"/>
</dbReference>
<dbReference type="InterPro" id="IPR002347">
    <property type="entry name" value="SDR_fam"/>
</dbReference>
<proteinExistence type="inferred from homology"/>
<dbReference type="AlphaFoldDB" id="A0A224XPV6"/>
<keyword evidence="2" id="KW-0560">Oxidoreductase</keyword>
<evidence type="ECO:0000313" key="3">
    <source>
        <dbReference type="EMBL" id="JAW14525.1"/>
    </source>
</evidence>
<organism evidence="3">
    <name type="scientific">Panstrongylus lignarius</name>
    <dbReference type="NCBI Taxonomy" id="156445"/>
    <lineage>
        <taxon>Eukaryota</taxon>
        <taxon>Metazoa</taxon>
        <taxon>Ecdysozoa</taxon>
        <taxon>Arthropoda</taxon>
        <taxon>Hexapoda</taxon>
        <taxon>Insecta</taxon>
        <taxon>Pterygota</taxon>
        <taxon>Neoptera</taxon>
        <taxon>Paraneoptera</taxon>
        <taxon>Hemiptera</taxon>
        <taxon>Heteroptera</taxon>
        <taxon>Panheteroptera</taxon>
        <taxon>Cimicomorpha</taxon>
        <taxon>Reduviidae</taxon>
        <taxon>Triatominae</taxon>
        <taxon>Panstrongylus</taxon>
    </lineage>
</organism>
<accession>A0A224XPV6</accession>
<dbReference type="PRINTS" id="PR00081">
    <property type="entry name" value="GDHRDH"/>
</dbReference>
<sequence length="115" mass="12726">MERWAGRVAVVTGASSGIGEALAKELTRQGMKVAALARRFDRLQKLAEDCRSYKGLINVYKCDISDEKAIVNTVKSICEDLGPISVLVNNAAYTRNLQIQQKRIKVPQGKCMKPM</sequence>
<dbReference type="GO" id="GO:0016491">
    <property type="term" value="F:oxidoreductase activity"/>
    <property type="evidence" value="ECO:0007669"/>
    <property type="project" value="UniProtKB-KW"/>
</dbReference>
<dbReference type="PANTHER" id="PTHR43115">
    <property type="entry name" value="DEHYDROGENASE/REDUCTASE SDR FAMILY MEMBER 11"/>
    <property type="match status" value="1"/>
</dbReference>
<comment type="similarity">
    <text evidence="1">Belongs to the short-chain dehydrogenases/reductases (SDR) family.</text>
</comment>
<protein>
    <submittedName>
        <fullName evidence="3">Putative dehydrogenase</fullName>
    </submittedName>
</protein>
<reference evidence="3" key="1">
    <citation type="journal article" date="2018" name="PLoS Negl. Trop. Dis.">
        <title>An insight into the salivary gland and fat body transcriptome of Panstrongylus lignarius (Hemiptera: Heteroptera), the main vector of Chagas disease in Peru.</title>
        <authorList>
            <person name="Nevoa J.C."/>
            <person name="Mendes M.T."/>
            <person name="da Silva M.V."/>
            <person name="Soares S.C."/>
            <person name="Oliveira C.J.F."/>
            <person name="Ribeiro J.M.C."/>
        </authorList>
    </citation>
    <scope>NUCLEOTIDE SEQUENCE</scope>
</reference>
<dbReference type="Gene3D" id="3.40.50.720">
    <property type="entry name" value="NAD(P)-binding Rossmann-like Domain"/>
    <property type="match status" value="1"/>
</dbReference>
<evidence type="ECO:0000256" key="2">
    <source>
        <dbReference type="ARBA" id="ARBA00023002"/>
    </source>
</evidence>
<dbReference type="Pfam" id="PF00106">
    <property type="entry name" value="adh_short"/>
    <property type="match status" value="1"/>
</dbReference>
<dbReference type="InterPro" id="IPR036291">
    <property type="entry name" value="NAD(P)-bd_dom_sf"/>
</dbReference>